<evidence type="ECO:0000256" key="1">
    <source>
        <dbReference type="ARBA" id="ARBA00004123"/>
    </source>
</evidence>
<dbReference type="Proteomes" id="UP000319663">
    <property type="component" value="Unassembled WGS sequence"/>
</dbReference>
<sequence length="483" mass="54145">MSYAVETKKRKFHRVLESISKPLSADAATKATNSVAAKERDRPAPELSIKKVRLSSGHEFNPLSFYDSSLKTIRPSGRTVSPSSTTSRPSFVPWDRERFLERLETFRRVDRWSPKPPAINEVQWAKRGWICTDLMRVTCVGGCGGSVVVKLPDEIDELDGYDSDKVQERKEVRVQLVKKYSDLLSEGHGENCPWRSKGCDATIHRLPLTNPEVAVSSLQKRYTDLVTMGDKLPTENAIQTPEGFDIEGINKMLPAEGFQESEKPSQQKNRQEEPPQETHQTQEHPPEESPPIERPESRPGDTHSVGGKNTEPPTQSPTEPLINRSALTLALFGWDTVSDGTAGLVGCGACFRRLGLWLYKPKDNGDVTVYNYLDVIAEHMEYCPWVSGQAQSGTGKPTEKPENLRNGWELLAQAIRVKHRRTVRSTASMDTLRACAETASINEPAVDEETKKASDREWWSKIRRMKLMLNVKGPKGHKSTGSR</sequence>
<gene>
    <name evidence="9" type="ORF">MPDQ_004742</name>
</gene>
<evidence type="ECO:0000313" key="10">
    <source>
        <dbReference type="Proteomes" id="UP000319663"/>
    </source>
</evidence>
<feature type="region of interest" description="Disordered" evidence="6">
    <location>
        <begin position="27"/>
        <end position="48"/>
    </location>
</feature>
<dbReference type="Pfam" id="PF08600">
    <property type="entry name" value="NuBaID_C"/>
    <property type="match status" value="1"/>
</dbReference>
<dbReference type="Pfam" id="PF07967">
    <property type="entry name" value="zf-C3HC"/>
    <property type="match status" value="1"/>
</dbReference>
<evidence type="ECO:0000256" key="5">
    <source>
        <dbReference type="ARBA" id="ARBA00023242"/>
    </source>
</evidence>
<evidence type="ECO:0000259" key="8">
    <source>
        <dbReference type="Pfam" id="PF08600"/>
    </source>
</evidence>
<dbReference type="STRING" id="5098.A0A507R1F4"/>
<feature type="domain" description="NuBaID C-terminal" evidence="8">
    <location>
        <begin position="326"/>
        <end position="421"/>
    </location>
</feature>
<feature type="region of interest" description="Disordered" evidence="6">
    <location>
        <begin position="258"/>
        <end position="320"/>
    </location>
</feature>
<feature type="compositionally biased region" description="Basic and acidic residues" evidence="6">
    <location>
        <begin position="280"/>
        <end position="301"/>
    </location>
</feature>
<dbReference type="InterPro" id="IPR013909">
    <property type="entry name" value="NuBaID_C"/>
</dbReference>
<evidence type="ECO:0000256" key="2">
    <source>
        <dbReference type="ARBA" id="ARBA00022723"/>
    </source>
</evidence>
<keyword evidence="2" id="KW-0479">Metal-binding</keyword>
<evidence type="ECO:0000256" key="3">
    <source>
        <dbReference type="ARBA" id="ARBA00022771"/>
    </source>
</evidence>
<keyword evidence="4" id="KW-0862">Zinc</keyword>
<keyword evidence="5" id="KW-0539">Nucleus</keyword>
<feature type="domain" description="C3HC-type" evidence="7">
    <location>
        <begin position="93"/>
        <end position="235"/>
    </location>
</feature>
<evidence type="ECO:0000256" key="4">
    <source>
        <dbReference type="ARBA" id="ARBA00022833"/>
    </source>
</evidence>
<comment type="subcellular location">
    <subcellularLocation>
        <location evidence="1">Nucleus</location>
    </subcellularLocation>
</comment>
<keyword evidence="10" id="KW-1185">Reference proteome</keyword>
<dbReference type="InterPro" id="IPR012935">
    <property type="entry name" value="NuBaID_N"/>
</dbReference>
<dbReference type="GO" id="GO:0008270">
    <property type="term" value="F:zinc ion binding"/>
    <property type="evidence" value="ECO:0007669"/>
    <property type="project" value="UniProtKB-KW"/>
</dbReference>
<dbReference type="PANTHER" id="PTHR15835">
    <property type="entry name" value="NUCLEAR-INTERACTING PARTNER OF ALK"/>
    <property type="match status" value="1"/>
</dbReference>
<comment type="caution">
    <text evidence="9">The sequence shown here is derived from an EMBL/GenBank/DDBJ whole genome shotgun (WGS) entry which is preliminary data.</text>
</comment>
<evidence type="ECO:0000313" key="9">
    <source>
        <dbReference type="EMBL" id="TQB74441.1"/>
    </source>
</evidence>
<dbReference type="PANTHER" id="PTHR15835:SF6">
    <property type="entry name" value="ZINC FINGER C3HC-TYPE PROTEIN 1"/>
    <property type="match status" value="1"/>
</dbReference>
<evidence type="ECO:0000259" key="7">
    <source>
        <dbReference type="Pfam" id="PF07967"/>
    </source>
</evidence>
<organism evidence="9 10">
    <name type="scientific">Monascus purpureus</name>
    <name type="common">Red mold</name>
    <name type="synonym">Monascus anka</name>
    <dbReference type="NCBI Taxonomy" id="5098"/>
    <lineage>
        <taxon>Eukaryota</taxon>
        <taxon>Fungi</taxon>
        <taxon>Dikarya</taxon>
        <taxon>Ascomycota</taxon>
        <taxon>Pezizomycotina</taxon>
        <taxon>Eurotiomycetes</taxon>
        <taxon>Eurotiomycetidae</taxon>
        <taxon>Eurotiales</taxon>
        <taxon>Aspergillaceae</taxon>
        <taxon>Monascus</taxon>
    </lineage>
</organism>
<dbReference type="GO" id="GO:0005634">
    <property type="term" value="C:nucleus"/>
    <property type="evidence" value="ECO:0007669"/>
    <property type="project" value="UniProtKB-SubCell"/>
</dbReference>
<proteinExistence type="predicted"/>
<accession>A0A507R1F4</accession>
<dbReference type="OrthoDB" id="2592092at2759"/>
<feature type="compositionally biased region" description="Basic and acidic residues" evidence="6">
    <location>
        <begin position="260"/>
        <end position="273"/>
    </location>
</feature>
<evidence type="ECO:0000256" key="6">
    <source>
        <dbReference type="SAM" id="MobiDB-lite"/>
    </source>
</evidence>
<protein>
    <recommendedName>
        <fullName evidence="11">C3HC-type domain-containing protein</fullName>
    </recommendedName>
</protein>
<evidence type="ECO:0008006" key="11">
    <source>
        <dbReference type="Google" id="ProtNLM"/>
    </source>
</evidence>
<reference evidence="9 10" key="1">
    <citation type="submission" date="2019-06" db="EMBL/GenBank/DDBJ databases">
        <title>Wine fermentation using esterase from Monascus purpureus.</title>
        <authorList>
            <person name="Geng C."/>
            <person name="Zhang Y."/>
        </authorList>
    </citation>
    <scope>NUCLEOTIDE SEQUENCE [LARGE SCALE GENOMIC DNA]</scope>
    <source>
        <strain evidence="9">HQ1</strain>
    </source>
</reference>
<name>A0A507R1F4_MONPU</name>
<keyword evidence="3" id="KW-0863">Zinc-finger</keyword>
<dbReference type="EMBL" id="VIFY01000031">
    <property type="protein sequence ID" value="TQB74441.1"/>
    <property type="molecule type" value="Genomic_DNA"/>
</dbReference>
<dbReference type="AlphaFoldDB" id="A0A507R1F4"/>